<keyword evidence="3" id="KW-1185">Reference proteome</keyword>
<comment type="caution">
    <text evidence="2">The sequence shown here is derived from an EMBL/GenBank/DDBJ whole genome shotgun (WGS) entry which is preliminary data.</text>
</comment>
<dbReference type="GO" id="GO:0003824">
    <property type="term" value="F:catalytic activity"/>
    <property type="evidence" value="ECO:0007669"/>
    <property type="project" value="UniProtKB-ARBA"/>
</dbReference>
<accession>A0A7W9Q8I6</accession>
<dbReference type="PRINTS" id="PR00111">
    <property type="entry name" value="ABHYDROLASE"/>
</dbReference>
<evidence type="ECO:0000313" key="3">
    <source>
        <dbReference type="Proteomes" id="UP000588098"/>
    </source>
</evidence>
<name>A0A7W9Q8I6_9ACTN</name>
<dbReference type="SUPFAM" id="SSF53474">
    <property type="entry name" value="alpha/beta-Hydrolases"/>
    <property type="match status" value="1"/>
</dbReference>
<dbReference type="RefSeq" id="WP_184572100.1">
    <property type="nucleotide sequence ID" value="NZ_JACHJL010000005.1"/>
</dbReference>
<dbReference type="Gene3D" id="3.40.50.1820">
    <property type="entry name" value="alpha/beta hydrolase"/>
    <property type="match status" value="1"/>
</dbReference>
<dbReference type="Proteomes" id="UP000588098">
    <property type="component" value="Unassembled WGS sequence"/>
</dbReference>
<dbReference type="InterPro" id="IPR000073">
    <property type="entry name" value="AB_hydrolase_1"/>
</dbReference>
<evidence type="ECO:0000313" key="2">
    <source>
        <dbReference type="EMBL" id="MBB5935560.1"/>
    </source>
</evidence>
<organism evidence="2 3">
    <name type="scientific">Streptomyces zagrosensis</name>
    <dbReference type="NCBI Taxonomy" id="1042984"/>
    <lineage>
        <taxon>Bacteria</taxon>
        <taxon>Bacillati</taxon>
        <taxon>Actinomycetota</taxon>
        <taxon>Actinomycetes</taxon>
        <taxon>Kitasatosporales</taxon>
        <taxon>Streptomycetaceae</taxon>
        <taxon>Streptomyces</taxon>
    </lineage>
</organism>
<gene>
    <name evidence="2" type="ORF">FHS42_002622</name>
</gene>
<dbReference type="EMBL" id="JACHJL010000005">
    <property type="protein sequence ID" value="MBB5935560.1"/>
    <property type="molecule type" value="Genomic_DNA"/>
</dbReference>
<proteinExistence type="predicted"/>
<protein>
    <submittedName>
        <fullName evidence="2">Pimeloyl-ACP methyl ester carboxylesterase</fullName>
    </submittedName>
</protein>
<evidence type="ECO:0000259" key="1">
    <source>
        <dbReference type="Pfam" id="PF12697"/>
    </source>
</evidence>
<dbReference type="PANTHER" id="PTHR43689:SF8">
    <property type="entry name" value="ALPHA_BETA-HYDROLASES SUPERFAMILY PROTEIN"/>
    <property type="match status" value="1"/>
</dbReference>
<dbReference type="PANTHER" id="PTHR43689">
    <property type="entry name" value="HYDROLASE"/>
    <property type="match status" value="1"/>
</dbReference>
<sequence length="283" mass="30518">MLRASAFGEPALAAVRDGRQLHYVTAGHGDPLVVFEAGGNGSRTTWGLIQGEVARTTATLSYDRAGFGRSEPDSAPRTFDRIVDDLEDLISAVSDGPCVLVGHSLGGPICRSFARRHPDRVAGLVLVDQAAEDCGFYYKKSFQRLGAVSNRLFTTPMARIGVLGALIRRRMYADFPAEMLAEIRSEEFSPAALRAHRAKIRQLAPGLAAMRSVRDADSLPDVAVTLISARRGSGGMWSELSASHQRLAQALPRGEHVWAERSGHMVPMEEPSAVVCAVLKLLG</sequence>
<dbReference type="Pfam" id="PF12697">
    <property type="entry name" value="Abhydrolase_6"/>
    <property type="match status" value="1"/>
</dbReference>
<reference evidence="2 3" key="1">
    <citation type="submission" date="2020-08" db="EMBL/GenBank/DDBJ databases">
        <title>Genomic Encyclopedia of Type Strains, Phase III (KMG-III): the genomes of soil and plant-associated and newly described type strains.</title>
        <authorList>
            <person name="Whitman W."/>
        </authorList>
    </citation>
    <scope>NUCLEOTIDE SEQUENCE [LARGE SCALE GENOMIC DNA]</scope>
    <source>
        <strain evidence="2 3">CECT 8305</strain>
    </source>
</reference>
<dbReference type="InterPro" id="IPR029058">
    <property type="entry name" value="AB_hydrolase_fold"/>
</dbReference>
<feature type="domain" description="AB hydrolase-1" evidence="1">
    <location>
        <begin position="33"/>
        <end position="275"/>
    </location>
</feature>
<dbReference type="AlphaFoldDB" id="A0A7W9Q8I6"/>